<dbReference type="SMART" id="SM00198">
    <property type="entry name" value="SCP"/>
    <property type="match status" value="1"/>
</dbReference>
<evidence type="ECO:0000256" key="5">
    <source>
        <dbReference type="ARBA" id="ARBA00023157"/>
    </source>
</evidence>
<evidence type="ECO:0000256" key="6">
    <source>
        <dbReference type="ARBA" id="ARBA00023265"/>
    </source>
</evidence>
<dbReference type="FunFam" id="3.40.33.10:FF:000006">
    <property type="entry name" value="Putative pathogenesis-related protein 1"/>
    <property type="match status" value="1"/>
</dbReference>
<dbReference type="EnsemblPlants" id="evm.model.06.956">
    <property type="protein sequence ID" value="cds.evm.model.06.956"/>
    <property type="gene ID" value="evm.TU.06.956"/>
</dbReference>
<dbReference type="InterPro" id="IPR001283">
    <property type="entry name" value="CRISP-related"/>
</dbReference>
<comment type="function">
    <text evidence="1">Probably involved in the defense reaction of plants against pathogens.</text>
</comment>
<reference evidence="9" key="2">
    <citation type="submission" date="2021-03" db="UniProtKB">
        <authorList>
            <consortium name="EnsemblPlants"/>
        </authorList>
    </citation>
    <scope>IDENTIFICATION</scope>
</reference>
<dbReference type="InterPro" id="IPR002413">
    <property type="entry name" value="V5_allergen-like"/>
</dbReference>
<dbReference type="Gramene" id="evm.model.06.956">
    <property type="protein sequence ID" value="cds.evm.model.06.956"/>
    <property type="gene ID" value="evm.TU.06.956"/>
</dbReference>
<dbReference type="PANTHER" id="PTHR10334">
    <property type="entry name" value="CYSTEINE-RICH SECRETORY PROTEIN-RELATED"/>
    <property type="match status" value="1"/>
</dbReference>
<dbReference type="OrthoDB" id="337038at2759"/>
<dbReference type="SUPFAM" id="SSF55797">
    <property type="entry name" value="PR-1-like"/>
    <property type="match status" value="1"/>
</dbReference>
<dbReference type="OMA" id="QQFTANE"/>
<dbReference type="AlphaFoldDB" id="A0A803Q0P7"/>
<evidence type="ECO:0000256" key="1">
    <source>
        <dbReference type="ARBA" id="ARBA00003143"/>
    </source>
</evidence>
<protein>
    <recommendedName>
        <fullName evidence="8">SCP domain-containing protein</fullName>
    </recommendedName>
</protein>
<dbReference type="EMBL" id="UZAU01000584">
    <property type="status" value="NOT_ANNOTATED_CDS"/>
    <property type="molecule type" value="Genomic_DNA"/>
</dbReference>
<evidence type="ECO:0000256" key="7">
    <source>
        <dbReference type="SAM" id="SignalP"/>
    </source>
</evidence>
<dbReference type="Pfam" id="PF00188">
    <property type="entry name" value="CAP"/>
    <property type="match status" value="1"/>
</dbReference>
<dbReference type="PROSITE" id="PS01010">
    <property type="entry name" value="CRISP_2"/>
    <property type="match status" value="1"/>
</dbReference>
<dbReference type="InterPro" id="IPR035940">
    <property type="entry name" value="CAP_sf"/>
</dbReference>
<dbReference type="CDD" id="cd05381">
    <property type="entry name" value="CAP_PR-1"/>
    <property type="match status" value="1"/>
</dbReference>
<dbReference type="InterPro" id="IPR014044">
    <property type="entry name" value="CAP_dom"/>
</dbReference>
<comment type="similarity">
    <text evidence="2">Belongs to the CRISP family.</text>
</comment>
<name>A0A803Q0P7_CANSA</name>
<dbReference type="PRINTS" id="PR00838">
    <property type="entry name" value="V5ALLERGEN"/>
</dbReference>
<dbReference type="Gene3D" id="3.40.33.10">
    <property type="entry name" value="CAP"/>
    <property type="match status" value="1"/>
</dbReference>
<keyword evidence="10" id="KW-1185">Reference proteome</keyword>
<dbReference type="PRINTS" id="PR00837">
    <property type="entry name" value="V5TPXLIKE"/>
</dbReference>
<dbReference type="GO" id="GO:0005576">
    <property type="term" value="C:extracellular region"/>
    <property type="evidence" value="ECO:0007669"/>
    <property type="project" value="InterPro"/>
</dbReference>
<evidence type="ECO:0000256" key="4">
    <source>
        <dbReference type="ARBA" id="ARBA00022821"/>
    </source>
</evidence>
<proteinExistence type="inferred from homology"/>
<evidence type="ECO:0000313" key="10">
    <source>
        <dbReference type="Proteomes" id="UP000596661"/>
    </source>
</evidence>
<evidence type="ECO:0000313" key="9">
    <source>
        <dbReference type="EnsemblPlants" id="cds.evm.model.06.956"/>
    </source>
</evidence>
<feature type="signal peptide" evidence="7">
    <location>
        <begin position="1"/>
        <end position="26"/>
    </location>
</feature>
<reference evidence="9" key="1">
    <citation type="submission" date="2018-11" db="EMBL/GenBank/DDBJ databases">
        <authorList>
            <person name="Grassa J C."/>
        </authorList>
    </citation>
    <scope>NUCLEOTIDE SEQUENCE [LARGE SCALE GENOMIC DNA]</scope>
</reference>
<keyword evidence="6" id="KW-0568">Pathogenesis-related protein</keyword>
<evidence type="ECO:0000256" key="3">
    <source>
        <dbReference type="ARBA" id="ARBA00022729"/>
    </source>
</evidence>
<feature type="chain" id="PRO_5030779748" description="SCP domain-containing protein" evidence="7">
    <location>
        <begin position="27"/>
        <end position="176"/>
    </location>
</feature>
<keyword evidence="4" id="KW-0611">Plant defense</keyword>
<accession>A0A803Q0P7</accession>
<dbReference type="Proteomes" id="UP000596661">
    <property type="component" value="Chromosome 6"/>
</dbReference>
<feature type="domain" description="SCP" evidence="8">
    <location>
        <begin position="28"/>
        <end position="164"/>
    </location>
</feature>
<evidence type="ECO:0000259" key="8">
    <source>
        <dbReference type="SMART" id="SM00198"/>
    </source>
</evidence>
<keyword evidence="3 7" id="KW-0732">Signal</keyword>
<keyword evidence="5" id="KW-1015">Disulfide bond</keyword>
<sequence length="176" mass="19326">MAFYRVSVSLIICILGLVAMLESCNGQDSPQDYLALHNRARAQVGVGPMRWDNTVAAYAQNYANQLAWGDCSLTHSGGNYGENLAGGRGGFQLSGADAVRMWVDEKSMYDYNSNTCLSDNPWACLHYTQVVWRDSTRLGCAKVHCNVEGIIVICNYDPPGNYIGQRPYGDLAKSTI</sequence>
<dbReference type="GO" id="GO:0098542">
    <property type="term" value="P:defense response to other organism"/>
    <property type="evidence" value="ECO:0007669"/>
    <property type="project" value="UniProtKB-ARBA"/>
</dbReference>
<dbReference type="InterPro" id="IPR018244">
    <property type="entry name" value="Allrgn_V5/Tpx1_CS"/>
</dbReference>
<evidence type="ECO:0000256" key="2">
    <source>
        <dbReference type="ARBA" id="ARBA00009923"/>
    </source>
</evidence>
<organism evidence="9 10">
    <name type="scientific">Cannabis sativa</name>
    <name type="common">Hemp</name>
    <name type="synonym">Marijuana</name>
    <dbReference type="NCBI Taxonomy" id="3483"/>
    <lineage>
        <taxon>Eukaryota</taxon>
        <taxon>Viridiplantae</taxon>
        <taxon>Streptophyta</taxon>
        <taxon>Embryophyta</taxon>
        <taxon>Tracheophyta</taxon>
        <taxon>Spermatophyta</taxon>
        <taxon>Magnoliopsida</taxon>
        <taxon>eudicotyledons</taxon>
        <taxon>Gunneridae</taxon>
        <taxon>Pentapetalae</taxon>
        <taxon>rosids</taxon>
        <taxon>fabids</taxon>
        <taxon>Rosales</taxon>
        <taxon>Cannabaceae</taxon>
        <taxon>Cannabis</taxon>
    </lineage>
</organism>